<dbReference type="GO" id="GO:0000981">
    <property type="term" value="F:DNA-binding transcription factor activity, RNA polymerase II-specific"/>
    <property type="evidence" value="ECO:0007669"/>
    <property type="project" value="TreeGrafter"/>
</dbReference>
<keyword evidence="5" id="KW-0805">Transcription regulation</keyword>
<dbReference type="GO" id="GO:0045165">
    <property type="term" value="P:cell fate commitment"/>
    <property type="evidence" value="ECO:0007669"/>
    <property type="project" value="TreeGrafter"/>
</dbReference>
<name>A0A5N3VUM8_MUNMU</name>
<feature type="compositionally biased region" description="Acidic residues" evidence="11">
    <location>
        <begin position="493"/>
        <end position="506"/>
    </location>
</feature>
<keyword evidence="3" id="KW-1017">Isopeptide bond</keyword>
<evidence type="ECO:0000256" key="10">
    <source>
        <dbReference type="PROSITE-ProRule" id="PRU00267"/>
    </source>
</evidence>
<dbReference type="PANTHER" id="PTHR45789:SF1">
    <property type="entry name" value="TRANSCRIPTION FACTOR SOX-6"/>
    <property type="match status" value="1"/>
</dbReference>
<gene>
    <name evidence="14" type="ORF">FD754_016952</name>
</gene>
<keyword evidence="12" id="KW-1133">Transmembrane helix</keyword>
<dbReference type="EMBL" id="VCEA01000002">
    <property type="protein sequence ID" value="KAB0352095.1"/>
    <property type="molecule type" value="Genomic_DNA"/>
</dbReference>
<keyword evidence="7" id="KW-0010">Activator</keyword>
<feature type="non-terminal residue" evidence="14">
    <location>
        <position position="1"/>
    </location>
</feature>
<dbReference type="Gene3D" id="1.10.30.10">
    <property type="entry name" value="High mobility group box domain"/>
    <property type="match status" value="1"/>
</dbReference>
<dbReference type="InterPro" id="IPR051356">
    <property type="entry name" value="SOX/SOX-like_TF"/>
</dbReference>
<feature type="transmembrane region" description="Helical" evidence="12">
    <location>
        <begin position="87"/>
        <end position="110"/>
    </location>
</feature>
<keyword evidence="8" id="KW-0804">Transcription</keyword>
<keyword evidence="12" id="KW-0812">Transmembrane</keyword>
<dbReference type="Pfam" id="PF00505">
    <property type="entry name" value="HMG_box"/>
    <property type="match status" value="1"/>
</dbReference>
<evidence type="ECO:0000256" key="2">
    <source>
        <dbReference type="ARBA" id="ARBA00022473"/>
    </source>
</evidence>
<dbReference type="InterPro" id="IPR009071">
    <property type="entry name" value="HMG_box_dom"/>
</dbReference>
<evidence type="ECO:0000256" key="4">
    <source>
        <dbReference type="ARBA" id="ARBA00022782"/>
    </source>
</evidence>
<comment type="subcellular location">
    <subcellularLocation>
        <location evidence="1">Nucleus</location>
    </subcellularLocation>
</comment>
<keyword evidence="9 10" id="KW-0539">Nucleus</keyword>
<dbReference type="GO" id="GO:0032332">
    <property type="term" value="P:positive regulation of chondrocyte differentiation"/>
    <property type="evidence" value="ECO:0007669"/>
    <property type="project" value="TreeGrafter"/>
</dbReference>
<evidence type="ECO:0000256" key="1">
    <source>
        <dbReference type="ARBA" id="ARBA00004123"/>
    </source>
</evidence>
<keyword evidence="6 10" id="KW-0238">DNA-binding</keyword>
<evidence type="ECO:0000256" key="12">
    <source>
        <dbReference type="SAM" id="Phobius"/>
    </source>
</evidence>
<dbReference type="AlphaFoldDB" id="A0A5N3VUM8"/>
<proteinExistence type="predicted"/>
<evidence type="ECO:0000256" key="8">
    <source>
        <dbReference type="ARBA" id="ARBA00023163"/>
    </source>
</evidence>
<evidence type="ECO:0000256" key="9">
    <source>
        <dbReference type="ARBA" id="ARBA00023242"/>
    </source>
</evidence>
<evidence type="ECO:0000256" key="11">
    <source>
        <dbReference type="SAM" id="MobiDB-lite"/>
    </source>
</evidence>
<evidence type="ECO:0000313" key="14">
    <source>
        <dbReference type="EMBL" id="KAB0352095.1"/>
    </source>
</evidence>
<feature type="domain" description="HMG box" evidence="13">
    <location>
        <begin position="318"/>
        <end position="386"/>
    </location>
</feature>
<organism evidence="14 15">
    <name type="scientific">Muntiacus muntjak</name>
    <name type="common">Barking deer</name>
    <name type="synonym">Indian muntjac</name>
    <dbReference type="NCBI Taxonomy" id="9888"/>
    <lineage>
        <taxon>Eukaryota</taxon>
        <taxon>Metazoa</taxon>
        <taxon>Chordata</taxon>
        <taxon>Craniata</taxon>
        <taxon>Vertebrata</taxon>
        <taxon>Euteleostomi</taxon>
        <taxon>Mammalia</taxon>
        <taxon>Eutheria</taxon>
        <taxon>Laurasiatheria</taxon>
        <taxon>Artiodactyla</taxon>
        <taxon>Ruminantia</taxon>
        <taxon>Pecora</taxon>
        <taxon>Cervidae</taxon>
        <taxon>Muntiacinae</taxon>
        <taxon>Muntiacus</taxon>
    </lineage>
</organism>
<dbReference type="InterPro" id="IPR036910">
    <property type="entry name" value="HMG_box_dom_sf"/>
</dbReference>
<comment type="caution">
    <text evidence="14">The sequence shown here is derived from an EMBL/GenBank/DDBJ whole genome shotgun (WGS) entry which is preliminary data.</text>
</comment>
<protein>
    <recommendedName>
        <fullName evidence="13">HMG box domain-containing protein</fullName>
    </recommendedName>
</protein>
<evidence type="ECO:0000256" key="3">
    <source>
        <dbReference type="ARBA" id="ARBA00022499"/>
    </source>
</evidence>
<dbReference type="FunFam" id="1.10.30.10:FF:000003">
    <property type="entry name" value="Putative transcription factor SOX-6"/>
    <property type="match status" value="1"/>
</dbReference>
<dbReference type="SMART" id="SM00398">
    <property type="entry name" value="HMG"/>
    <property type="match status" value="1"/>
</dbReference>
<evidence type="ECO:0000256" key="6">
    <source>
        <dbReference type="ARBA" id="ARBA00023125"/>
    </source>
</evidence>
<evidence type="ECO:0000313" key="15">
    <source>
        <dbReference type="Proteomes" id="UP000326458"/>
    </source>
</evidence>
<dbReference type="GO" id="GO:0007417">
    <property type="term" value="P:central nervous system development"/>
    <property type="evidence" value="ECO:0007669"/>
    <property type="project" value="TreeGrafter"/>
</dbReference>
<evidence type="ECO:0000256" key="5">
    <source>
        <dbReference type="ARBA" id="ARBA00023015"/>
    </source>
</evidence>
<dbReference type="Proteomes" id="UP000326458">
    <property type="component" value="Unassembled WGS sequence"/>
</dbReference>
<keyword evidence="12" id="KW-0472">Membrane</keyword>
<evidence type="ECO:0000256" key="7">
    <source>
        <dbReference type="ARBA" id="ARBA00023159"/>
    </source>
</evidence>
<dbReference type="GO" id="GO:0000978">
    <property type="term" value="F:RNA polymerase II cis-regulatory region sequence-specific DNA binding"/>
    <property type="evidence" value="ECO:0007669"/>
    <property type="project" value="TreeGrafter"/>
</dbReference>
<reference evidence="14 15" key="1">
    <citation type="submission" date="2019-06" db="EMBL/GenBank/DDBJ databases">
        <title>Discovery of a novel chromosome fission-fusion reversal in muntjac.</title>
        <authorList>
            <person name="Mudd A.B."/>
            <person name="Bredeson J.V."/>
            <person name="Baum R."/>
            <person name="Hockemeyer D."/>
            <person name="Rokhsar D.S."/>
        </authorList>
    </citation>
    <scope>NUCLEOTIDE SEQUENCE [LARGE SCALE GENOMIC DNA]</scope>
    <source>
        <strain evidence="14">UTSW_UCB_Mm</strain>
        <tissue evidence="14">Fibroblast cell line</tissue>
    </source>
</reference>
<evidence type="ECO:0000259" key="13">
    <source>
        <dbReference type="PROSITE" id="PS50118"/>
    </source>
</evidence>
<feature type="compositionally biased region" description="Polar residues" evidence="11">
    <location>
        <begin position="450"/>
        <end position="478"/>
    </location>
</feature>
<dbReference type="SUPFAM" id="SSF47095">
    <property type="entry name" value="HMG-box"/>
    <property type="match status" value="1"/>
</dbReference>
<sequence length="525" mass="59762">HDVRSSRIKPMSPELAGRFLTTEPPGISFVGRLLTINWFSILAIREFEVHSKIEGKIKISHILLSSHVIATQKPQAIFPDTLGQLRLIFCCILLFFYFFFPPEFIIIIWLKIPKEVFALAISAFFPIDYLFVKVSRKGILRLRYGIRGREIEHRYEHIWEHQLICSFPVYAVEYLAQAISPTLHLTVGACSNSCPLIHDAIQPSCPLKSPSSPVIIKKKKKRNFFGTEKKKKNIEKKRMNASSFKKQFIKKLLGKATEPGGKLCCIIRIIMLCTRSKAMNGSAAKLQQYYCWPTGGATVAEARVYRDARGRASSEPHIKRPMNAFMVWAKDERRKILQAFPDMHNSNISKILGSRWKSMSNQEKQPYYEEQARLSKIHLEKYPNYKYKPRPKRTCIVDGKKLRIGEYKQLMRSRRQEMRQFFTVGQQPQIPITTGTGVVYPGAITMATTTPSPQMTSDCSSTSASPEPSLPVIQSTYGMKTDGGSLAGNEMINGEDEMEMYDDYEDDPKSDYSSENEAPEAVSAN</sequence>
<keyword evidence="15" id="KW-1185">Reference proteome</keyword>
<dbReference type="PANTHER" id="PTHR45789">
    <property type="entry name" value="FI18025P1"/>
    <property type="match status" value="1"/>
</dbReference>
<feature type="region of interest" description="Disordered" evidence="11">
    <location>
        <begin position="450"/>
        <end position="525"/>
    </location>
</feature>
<keyword evidence="4" id="KW-0221">Differentiation</keyword>
<keyword evidence="2" id="KW-0217">Developmental protein</keyword>
<dbReference type="CDD" id="cd22030">
    <property type="entry name" value="HMG-box_SoxD"/>
    <property type="match status" value="1"/>
</dbReference>
<dbReference type="PROSITE" id="PS50118">
    <property type="entry name" value="HMG_BOX_2"/>
    <property type="match status" value="1"/>
</dbReference>
<feature type="DNA-binding region" description="HMG box" evidence="10">
    <location>
        <begin position="318"/>
        <end position="386"/>
    </location>
</feature>
<accession>A0A5N3VUM8</accession>
<dbReference type="GO" id="GO:0005634">
    <property type="term" value="C:nucleus"/>
    <property type="evidence" value="ECO:0007669"/>
    <property type="project" value="UniProtKB-SubCell"/>
</dbReference>